<keyword evidence="1" id="KW-0614">Plasmid</keyword>
<dbReference type="HOGENOM" id="CLU_1493699_0_0_9"/>
<keyword evidence="2" id="KW-1185">Reference proteome</keyword>
<dbReference type="RefSeq" id="WP_040113545.1">
    <property type="nucleotide sequence ID" value="NZ_CP006906.1"/>
</dbReference>
<proteinExistence type="predicted"/>
<sequence>MIYRDLIDLEEQFNYLLNKFGSNIIYVRHSEIMKCDCYNELFKKGDPNCNNCLGSGKALGLRMSKIIIKNSLGDYKEMTSGFEISKSTTLYMPNTYKPKAGDYILFAEYDKNGYVDNVTDVYEVSCPNETRGDNGKIEFFSLKGILRKDKTISFNKLIKNMNSFKKKLLKDGRCIDARRI</sequence>
<geneLocation type="plasmid" evidence="1 2">
    <name>pCBJ</name>
</geneLocation>
<dbReference type="Proteomes" id="UP000030635">
    <property type="component" value="Plasmid pCBJ"/>
</dbReference>
<accession>A0A0A7G0A8</accession>
<dbReference type="OrthoDB" id="10002551at2"/>
<dbReference type="KEGG" id="cbv:U729_3074"/>
<dbReference type="EMBL" id="CP006906">
    <property type="protein sequence ID" value="AIY85272.1"/>
    <property type="molecule type" value="Genomic_DNA"/>
</dbReference>
<dbReference type="AlphaFoldDB" id="A0A0A7G0A8"/>
<protein>
    <submittedName>
        <fullName evidence="1">Uncharacterized protein</fullName>
    </submittedName>
</protein>
<organism evidence="1 2">
    <name type="scientific">Clostridium baratii str. Sullivan</name>
    <dbReference type="NCBI Taxonomy" id="1415775"/>
    <lineage>
        <taxon>Bacteria</taxon>
        <taxon>Bacillati</taxon>
        <taxon>Bacillota</taxon>
        <taxon>Clostridia</taxon>
        <taxon>Eubacteriales</taxon>
        <taxon>Clostridiaceae</taxon>
        <taxon>Clostridium</taxon>
    </lineage>
</organism>
<evidence type="ECO:0000313" key="2">
    <source>
        <dbReference type="Proteomes" id="UP000030635"/>
    </source>
</evidence>
<reference evidence="1 2" key="1">
    <citation type="journal article" date="2015" name="Infect. Genet. Evol.">
        <title>Genomic sequences of six botulinum neurotoxin-producing strains representing three clostridial species illustrate the mobility and diversity of botulinum neurotoxin genes.</title>
        <authorList>
            <person name="Smith T.J."/>
            <person name="Hill K.K."/>
            <person name="Xie G."/>
            <person name="Foley B.T."/>
            <person name="Williamson C.H."/>
            <person name="Foster J.T."/>
            <person name="Johnson S.L."/>
            <person name="Chertkov O."/>
            <person name="Teshima H."/>
            <person name="Gibbons H.S."/>
            <person name="Johnsky L.A."/>
            <person name="Karavis M.A."/>
            <person name="Smith L.A."/>
        </authorList>
    </citation>
    <scope>NUCLEOTIDE SEQUENCE [LARGE SCALE GENOMIC DNA]</scope>
    <source>
        <strain evidence="1 2">Sullivan</strain>
        <plasmid evidence="1">pCBJ</plasmid>
    </source>
</reference>
<name>A0A0A7G0A8_9CLOT</name>
<evidence type="ECO:0000313" key="1">
    <source>
        <dbReference type="EMBL" id="AIY85272.1"/>
    </source>
</evidence>
<gene>
    <name evidence="1" type="ORF">U729_3074</name>
</gene>